<organism evidence="2 3">
    <name type="scientific">Hymenobacter chitinivorans DSM 11115</name>
    <dbReference type="NCBI Taxonomy" id="1121954"/>
    <lineage>
        <taxon>Bacteria</taxon>
        <taxon>Pseudomonadati</taxon>
        <taxon>Bacteroidota</taxon>
        <taxon>Cytophagia</taxon>
        <taxon>Cytophagales</taxon>
        <taxon>Hymenobacteraceae</taxon>
        <taxon>Hymenobacter</taxon>
    </lineage>
</organism>
<dbReference type="Proteomes" id="UP000228535">
    <property type="component" value="Unassembled WGS sequence"/>
</dbReference>
<keyword evidence="1" id="KW-1133">Transmembrane helix</keyword>
<feature type="transmembrane region" description="Helical" evidence="1">
    <location>
        <begin position="21"/>
        <end position="39"/>
    </location>
</feature>
<accession>A0A2M9AQQ8</accession>
<feature type="transmembrane region" description="Helical" evidence="1">
    <location>
        <begin position="64"/>
        <end position="90"/>
    </location>
</feature>
<keyword evidence="1" id="KW-0472">Membrane</keyword>
<dbReference type="EMBL" id="PGFA01000005">
    <property type="protein sequence ID" value="PJJ48029.1"/>
    <property type="molecule type" value="Genomic_DNA"/>
</dbReference>
<keyword evidence="1" id="KW-0812">Transmembrane</keyword>
<evidence type="ECO:0000313" key="3">
    <source>
        <dbReference type="Proteomes" id="UP000228535"/>
    </source>
</evidence>
<keyword evidence="3" id="KW-1185">Reference proteome</keyword>
<comment type="caution">
    <text evidence="2">The sequence shown here is derived from an EMBL/GenBank/DDBJ whole genome shotgun (WGS) entry which is preliminary data.</text>
</comment>
<dbReference type="OrthoDB" id="887351at2"/>
<evidence type="ECO:0000256" key="1">
    <source>
        <dbReference type="SAM" id="Phobius"/>
    </source>
</evidence>
<protein>
    <recommendedName>
        <fullName evidence="4">PepSY-associated transmembrane protein</fullName>
    </recommendedName>
</protein>
<reference evidence="2 3" key="1">
    <citation type="submission" date="2017-11" db="EMBL/GenBank/DDBJ databases">
        <title>Genomic Encyclopedia of Archaeal and Bacterial Type Strains, Phase II (KMG-II): From Individual Species to Whole Genera.</title>
        <authorList>
            <person name="Goeker M."/>
        </authorList>
    </citation>
    <scope>NUCLEOTIDE SEQUENCE [LARGE SCALE GENOMIC DNA]</scope>
    <source>
        <strain evidence="2 3">DSM 11115</strain>
    </source>
</reference>
<dbReference type="AlphaFoldDB" id="A0A2M9AQQ8"/>
<evidence type="ECO:0000313" key="2">
    <source>
        <dbReference type="EMBL" id="PJJ48029.1"/>
    </source>
</evidence>
<evidence type="ECO:0008006" key="4">
    <source>
        <dbReference type="Google" id="ProtNLM"/>
    </source>
</evidence>
<sequence>MPRPQPVPSFITWLGKVLNGVLLLVCGAATVWATQLYLARRVLPYDAAGNYLSPRTGIRYSQDIVAVAGGLALLCGVLTLLLLVSAYRLYVTRLRRKTR</sequence>
<gene>
    <name evidence="2" type="ORF">CLV45_4722</name>
</gene>
<proteinExistence type="predicted"/>
<dbReference type="RefSeq" id="WP_157807760.1">
    <property type="nucleotide sequence ID" value="NZ_PGFA01000005.1"/>
</dbReference>
<name>A0A2M9AQQ8_9BACT</name>